<proteinExistence type="predicted"/>
<dbReference type="VEuPathDB" id="FungiDB:CPAG_07374"/>
<gene>
    <name evidence="1" type="ORF">CPAG_07374</name>
</gene>
<evidence type="ECO:0000313" key="2">
    <source>
        <dbReference type="Proteomes" id="UP000054567"/>
    </source>
</evidence>
<dbReference type="Proteomes" id="UP000054567">
    <property type="component" value="Unassembled WGS sequence"/>
</dbReference>
<protein>
    <submittedName>
        <fullName evidence="1">Uncharacterized protein</fullName>
    </submittedName>
</protein>
<reference evidence="1 2" key="1">
    <citation type="submission" date="2007-06" db="EMBL/GenBank/DDBJ databases">
        <title>The Genome Sequence of Coccidioides posadasii RMSCC_3488.</title>
        <authorList>
            <consortium name="Coccidioides Genome Resources Consortium"/>
            <consortium name="The Broad Institute Genome Sequencing Platform"/>
            <person name="Henn M.R."/>
            <person name="Sykes S."/>
            <person name="Young S."/>
            <person name="Jaffe D."/>
            <person name="Berlin A."/>
            <person name="Alvarez P."/>
            <person name="Butler J."/>
            <person name="Gnerre S."/>
            <person name="Grabherr M."/>
            <person name="Mauceli E."/>
            <person name="Brockman W."/>
            <person name="Kodira C."/>
            <person name="Alvarado L."/>
            <person name="Zeng Q."/>
            <person name="Crawford M."/>
            <person name="Antoine C."/>
            <person name="Devon K."/>
            <person name="Galgiani J."/>
            <person name="Orsborn K."/>
            <person name="Lewis M.L."/>
            <person name="Nusbaum C."/>
            <person name="Galagan J."/>
            <person name="Birren B."/>
        </authorList>
    </citation>
    <scope>NUCLEOTIDE SEQUENCE [LARGE SCALE GENOMIC DNA]</scope>
    <source>
        <strain evidence="1 2">RMSCC 3488</strain>
    </source>
</reference>
<dbReference type="EMBL" id="DS268112">
    <property type="protein sequence ID" value="KMM71067.1"/>
    <property type="molecule type" value="Genomic_DNA"/>
</dbReference>
<name>A0A0J6IGV4_COCPO</name>
<evidence type="ECO:0000313" key="1">
    <source>
        <dbReference type="EMBL" id="KMM71067.1"/>
    </source>
</evidence>
<accession>A0A0J6IGV4</accession>
<sequence length="115" mass="11900">MSQSSSISPFSLEAHMKSCIHGTTVLTCRACAGNPPRGMDTTYTLVSSASPAPPVLSTVELLDPSLAPALLARAKGMIRLLPLGDLAPGAEKLVVLSLVGILSLPEILPRILLNG</sequence>
<dbReference type="AlphaFoldDB" id="A0A0J6IGV4"/>
<reference evidence="2" key="2">
    <citation type="journal article" date="2009" name="Genome Res.">
        <title>Comparative genomic analyses of the human fungal pathogens Coccidioides and their relatives.</title>
        <authorList>
            <person name="Sharpton T.J."/>
            <person name="Stajich J.E."/>
            <person name="Rounsley S.D."/>
            <person name="Gardner M.J."/>
            <person name="Wortman J.R."/>
            <person name="Jordar V.S."/>
            <person name="Maiti R."/>
            <person name="Kodira C.D."/>
            <person name="Neafsey D.E."/>
            <person name="Zeng Q."/>
            <person name="Hung C.-Y."/>
            <person name="McMahan C."/>
            <person name="Muszewska A."/>
            <person name="Grynberg M."/>
            <person name="Mandel M.A."/>
            <person name="Kellner E.M."/>
            <person name="Barker B.M."/>
            <person name="Galgiani J.N."/>
            <person name="Orbach M.J."/>
            <person name="Kirkland T.N."/>
            <person name="Cole G.T."/>
            <person name="Henn M.R."/>
            <person name="Birren B.W."/>
            <person name="Taylor J.W."/>
        </authorList>
    </citation>
    <scope>NUCLEOTIDE SEQUENCE [LARGE SCALE GENOMIC DNA]</scope>
    <source>
        <strain evidence="2">RMSCC 3488</strain>
    </source>
</reference>
<organism evidence="1 2">
    <name type="scientific">Coccidioides posadasii RMSCC 3488</name>
    <dbReference type="NCBI Taxonomy" id="454284"/>
    <lineage>
        <taxon>Eukaryota</taxon>
        <taxon>Fungi</taxon>
        <taxon>Dikarya</taxon>
        <taxon>Ascomycota</taxon>
        <taxon>Pezizomycotina</taxon>
        <taxon>Eurotiomycetes</taxon>
        <taxon>Eurotiomycetidae</taxon>
        <taxon>Onygenales</taxon>
        <taxon>Onygenaceae</taxon>
        <taxon>Coccidioides</taxon>
    </lineage>
</organism>
<reference evidence="2" key="3">
    <citation type="journal article" date="2010" name="Genome Res.">
        <title>Population genomic sequencing of Coccidioides fungi reveals recent hybridization and transposon control.</title>
        <authorList>
            <person name="Neafsey D.E."/>
            <person name="Barker B.M."/>
            <person name="Sharpton T.J."/>
            <person name="Stajich J.E."/>
            <person name="Park D.J."/>
            <person name="Whiston E."/>
            <person name="Hung C.-Y."/>
            <person name="McMahan C."/>
            <person name="White J."/>
            <person name="Sykes S."/>
            <person name="Heiman D."/>
            <person name="Young S."/>
            <person name="Zeng Q."/>
            <person name="Abouelleil A."/>
            <person name="Aftuck L."/>
            <person name="Bessette D."/>
            <person name="Brown A."/>
            <person name="FitzGerald M."/>
            <person name="Lui A."/>
            <person name="Macdonald J.P."/>
            <person name="Priest M."/>
            <person name="Orbach M.J."/>
            <person name="Galgiani J.N."/>
            <person name="Kirkland T.N."/>
            <person name="Cole G.T."/>
            <person name="Birren B.W."/>
            <person name="Henn M.R."/>
            <person name="Taylor J.W."/>
            <person name="Rounsley S.D."/>
        </authorList>
    </citation>
    <scope>NUCLEOTIDE SEQUENCE [LARGE SCALE GENOMIC DNA]</scope>
    <source>
        <strain evidence="2">RMSCC 3488</strain>
    </source>
</reference>